<dbReference type="InterPro" id="IPR012340">
    <property type="entry name" value="NA-bd_OB-fold"/>
</dbReference>
<accession>A0A934MHW6</accession>
<evidence type="ECO:0000259" key="1">
    <source>
        <dbReference type="Pfam" id="PF01796"/>
    </source>
</evidence>
<comment type="caution">
    <text evidence="3">The sequence shown here is derived from an EMBL/GenBank/DDBJ whole genome shotgun (WGS) entry which is preliminary data.</text>
</comment>
<proteinExistence type="predicted"/>
<dbReference type="EMBL" id="JAEKJA010000023">
    <property type="protein sequence ID" value="MBJ3778123.1"/>
    <property type="molecule type" value="Genomic_DNA"/>
</dbReference>
<name>A0A934MHW6_9HYPH</name>
<sequence length="137" mass="15347">MSDRIITKPRPRISPDNAPLFEGLRAGVLRLPFCLDCGKPHLPPGPVCPYCLSDRLEWRDASGLGTISSFVVVHKEWFPAFSADVPYNVIQVELDEGPRITARLDEDGPIAVGERVRADFARVDDDLTMLVFKRTNR</sequence>
<evidence type="ECO:0000313" key="4">
    <source>
        <dbReference type="Proteomes" id="UP000609531"/>
    </source>
</evidence>
<dbReference type="RefSeq" id="WP_198884025.1">
    <property type="nucleotide sequence ID" value="NZ_JAEKJA010000023.1"/>
</dbReference>
<dbReference type="Proteomes" id="UP000609531">
    <property type="component" value="Unassembled WGS sequence"/>
</dbReference>
<evidence type="ECO:0000313" key="3">
    <source>
        <dbReference type="EMBL" id="MBJ3778123.1"/>
    </source>
</evidence>
<reference evidence="3" key="1">
    <citation type="submission" date="2020-12" db="EMBL/GenBank/DDBJ databases">
        <title>Bacterial taxonomy.</title>
        <authorList>
            <person name="Pan X."/>
        </authorList>
    </citation>
    <scope>NUCLEOTIDE SEQUENCE</scope>
    <source>
        <strain evidence="3">B2012</strain>
    </source>
</reference>
<protein>
    <submittedName>
        <fullName evidence="3">OB-fold domain-containing protein</fullName>
    </submittedName>
</protein>
<dbReference type="Pfam" id="PF01796">
    <property type="entry name" value="OB_ChsH2_C"/>
    <property type="match status" value="1"/>
</dbReference>
<evidence type="ECO:0000259" key="2">
    <source>
        <dbReference type="Pfam" id="PF12172"/>
    </source>
</evidence>
<dbReference type="Pfam" id="PF12172">
    <property type="entry name" value="zf-ChsH2"/>
    <property type="match status" value="1"/>
</dbReference>
<gene>
    <name evidence="3" type="ORF">JCR33_20650</name>
</gene>
<feature type="domain" description="ChsH2 C-terminal OB-fold" evidence="1">
    <location>
        <begin position="58"/>
        <end position="120"/>
    </location>
</feature>
<organism evidence="3 4">
    <name type="scientific">Acuticoccus mangrovi</name>
    <dbReference type="NCBI Taxonomy" id="2796142"/>
    <lineage>
        <taxon>Bacteria</taxon>
        <taxon>Pseudomonadati</taxon>
        <taxon>Pseudomonadota</taxon>
        <taxon>Alphaproteobacteria</taxon>
        <taxon>Hyphomicrobiales</taxon>
        <taxon>Amorphaceae</taxon>
        <taxon>Acuticoccus</taxon>
    </lineage>
</organism>
<feature type="domain" description="ChsH2 rubredoxin-like zinc ribbon" evidence="2">
    <location>
        <begin position="21"/>
        <end position="57"/>
    </location>
</feature>
<dbReference type="AlphaFoldDB" id="A0A934MHW6"/>
<dbReference type="Gene3D" id="6.10.30.10">
    <property type="match status" value="1"/>
</dbReference>
<dbReference type="InterPro" id="IPR052513">
    <property type="entry name" value="Thioester_dehydratase-like"/>
</dbReference>
<dbReference type="InterPro" id="IPR022002">
    <property type="entry name" value="ChsH2_Znr"/>
</dbReference>
<dbReference type="PANTHER" id="PTHR34075:SF5">
    <property type="entry name" value="BLR3430 PROTEIN"/>
    <property type="match status" value="1"/>
</dbReference>
<keyword evidence="4" id="KW-1185">Reference proteome</keyword>
<dbReference type="InterPro" id="IPR002878">
    <property type="entry name" value="ChsH2_C"/>
</dbReference>
<dbReference type="SUPFAM" id="SSF50249">
    <property type="entry name" value="Nucleic acid-binding proteins"/>
    <property type="match status" value="1"/>
</dbReference>
<dbReference type="PANTHER" id="PTHR34075">
    <property type="entry name" value="BLR3430 PROTEIN"/>
    <property type="match status" value="1"/>
</dbReference>